<dbReference type="EMBL" id="VLLL01000010">
    <property type="protein sequence ID" value="TWJ07708.1"/>
    <property type="molecule type" value="Genomic_DNA"/>
</dbReference>
<keyword evidence="2" id="KW-1185">Reference proteome</keyword>
<proteinExistence type="predicted"/>
<name>A0A562UQ18_9ACTN</name>
<protein>
    <submittedName>
        <fullName evidence="1">Uncharacterized protein</fullName>
    </submittedName>
</protein>
<reference evidence="1 2" key="1">
    <citation type="journal article" date="2013" name="Stand. Genomic Sci.">
        <title>Genomic Encyclopedia of Type Strains, Phase I: The one thousand microbial genomes (KMG-I) project.</title>
        <authorList>
            <person name="Kyrpides N.C."/>
            <person name="Woyke T."/>
            <person name="Eisen J.A."/>
            <person name="Garrity G."/>
            <person name="Lilburn T.G."/>
            <person name="Beck B.J."/>
            <person name="Whitman W.B."/>
            <person name="Hugenholtz P."/>
            <person name="Klenk H.P."/>
        </authorList>
    </citation>
    <scope>NUCLEOTIDE SEQUENCE [LARGE SCALE GENOMIC DNA]</scope>
    <source>
        <strain evidence="1 2">DSM 45044</strain>
    </source>
</reference>
<comment type="caution">
    <text evidence="1">The sequence shown here is derived from an EMBL/GenBank/DDBJ whole genome shotgun (WGS) entry which is preliminary data.</text>
</comment>
<evidence type="ECO:0000313" key="1">
    <source>
        <dbReference type="EMBL" id="TWJ07708.1"/>
    </source>
</evidence>
<sequence length="202" mass="21457">MSVWAHALGFAELQQALVRDLSQRGDLVVTTLSAGWKQVPITGRRVVLLCRRQEVQAARTAWEGLDTSAQALSRVEPVTSENLSTRLVNLAGSAQLLTTDAATTRSEAFWSAARTSLAPGGVVAVACAGGNAAAHARMIREAVSAGMAYVQHVIATSAPVLDAAVSAWQRAIAAPIRRHRRAHLDVFLFTTPGTAPRRGEGR</sequence>
<organism evidence="1 2">
    <name type="scientific">Stackebrandtia albiflava</name>
    <dbReference type="NCBI Taxonomy" id="406432"/>
    <lineage>
        <taxon>Bacteria</taxon>
        <taxon>Bacillati</taxon>
        <taxon>Actinomycetota</taxon>
        <taxon>Actinomycetes</taxon>
        <taxon>Glycomycetales</taxon>
        <taxon>Glycomycetaceae</taxon>
        <taxon>Stackebrandtia</taxon>
    </lineage>
</organism>
<dbReference type="Proteomes" id="UP000321617">
    <property type="component" value="Unassembled WGS sequence"/>
</dbReference>
<dbReference type="AlphaFoldDB" id="A0A562UQ18"/>
<evidence type="ECO:0000313" key="2">
    <source>
        <dbReference type="Proteomes" id="UP000321617"/>
    </source>
</evidence>
<accession>A0A562UQ18</accession>
<gene>
    <name evidence="1" type="ORF">LX16_4868</name>
</gene>